<gene>
    <name evidence="2" type="ORF">HGR00_28850</name>
</gene>
<dbReference type="EMBL" id="JABBZM010000041">
    <property type="protein sequence ID" value="NMV41930.1"/>
    <property type="molecule type" value="Genomic_DNA"/>
</dbReference>
<evidence type="ECO:0000313" key="3">
    <source>
        <dbReference type="Proteomes" id="UP000575469"/>
    </source>
</evidence>
<organism evidence="2 3">
    <name type="scientific">Ralstonia insidiosa</name>
    <dbReference type="NCBI Taxonomy" id="190721"/>
    <lineage>
        <taxon>Bacteria</taxon>
        <taxon>Pseudomonadati</taxon>
        <taxon>Pseudomonadota</taxon>
        <taxon>Betaproteobacteria</taxon>
        <taxon>Burkholderiales</taxon>
        <taxon>Burkholderiaceae</taxon>
        <taxon>Ralstonia</taxon>
    </lineage>
</organism>
<evidence type="ECO:0000259" key="1">
    <source>
        <dbReference type="Pfam" id="PF13503"/>
    </source>
</evidence>
<proteinExistence type="predicted"/>
<dbReference type="AlphaFoldDB" id="A0A848P856"/>
<comment type="caution">
    <text evidence="2">The sequence shown here is derived from an EMBL/GenBank/DDBJ whole genome shotgun (WGS) entry which is preliminary data.</text>
</comment>
<protein>
    <submittedName>
        <fullName evidence="2">DUF4123 domain-containing protein</fullName>
    </submittedName>
</protein>
<dbReference type="Proteomes" id="UP000575469">
    <property type="component" value="Unassembled WGS sequence"/>
</dbReference>
<reference evidence="2 3" key="1">
    <citation type="submission" date="2020-04" db="EMBL/GenBank/DDBJ databases">
        <title>Ralstonia insidiosa genome sequencing and assembly.</title>
        <authorList>
            <person name="Martins R.C.R."/>
            <person name="Perdigao-Neto L.V."/>
            <person name="Levin A.S.S."/>
            <person name="Costa S.F."/>
        </authorList>
    </citation>
    <scope>NUCLEOTIDE SEQUENCE [LARGE SCALE GENOMIC DNA]</scope>
    <source>
        <strain evidence="2 3">5047</strain>
    </source>
</reference>
<sequence length="316" mass="35379">MTDLLTAQAAQHSQALHVHMITRPQADCILLIDTVPRPITEEDALWEHYSQRSNVSVKLGHPDIDPAHYPMLLPLNVAKFKDSRLLEQSVLSALEELPSQSLRRGAGRRITGWLTSSEPIRSVARHLAATMIQRPPMGRGVAWLRLQDPAVLWWLWSFLSPQQRTALLGPIDAFWLLDPAGRLVALRAEPIQAQAPQVPLTLNREQWQDVNCIASLNLAIREWGQAQTVGARFDSLCASALAAARRARAAGFTDYRDVAVYARFALEIHPEFDSHAVVQARLAQRNQNDYFTSLIADLEERDWQRIANECAIVAAG</sequence>
<name>A0A848P856_9RALS</name>
<dbReference type="Pfam" id="PF13503">
    <property type="entry name" value="DUF4123"/>
    <property type="match status" value="1"/>
</dbReference>
<evidence type="ECO:0000313" key="2">
    <source>
        <dbReference type="EMBL" id="NMV41930.1"/>
    </source>
</evidence>
<dbReference type="RefSeq" id="WP_169341912.1">
    <property type="nucleotide sequence ID" value="NZ_JABBZM010000041.1"/>
</dbReference>
<feature type="domain" description="DUF4123" evidence="1">
    <location>
        <begin position="98"/>
        <end position="165"/>
    </location>
</feature>
<accession>A0A848P856</accession>
<dbReference type="InterPro" id="IPR025391">
    <property type="entry name" value="DUF4123"/>
</dbReference>